<evidence type="ECO:0000256" key="4">
    <source>
        <dbReference type="ARBA" id="ARBA00022596"/>
    </source>
</evidence>
<dbReference type="InterPro" id="IPR004688">
    <property type="entry name" value="Ni/Co_transpt"/>
</dbReference>
<feature type="transmembrane region" description="Helical" evidence="8">
    <location>
        <begin position="267"/>
        <end position="293"/>
    </location>
</feature>
<accession>A0ABW1ZAI1</accession>
<keyword evidence="10" id="KW-1185">Reference proteome</keyword>
<dbReference type="PANTHER" id="PTHR31611:SF0">
    <property type="entry name" value="HIGH-AFFINITY NICKEL TRANSPORT PROTEIN NIC1"/>
    <property type="match status" value="1"/>
</dbReference>
<evidence type="ECO:0000313" key="10">
    <source>
        <dbReference type="Proteomes" id="UP001596391"/>
    </source>
</evidence>
<feature type="transmembrane region" description="Helical" evidence="8">
    <location>
        <begin position="314"/>
        <end position="336"/>
    </location>
</feature>
<evidence type="ECO:0000256" key="6">
    <source>
        <dbReference type="ARBA" id="ARBA00022989"/>
    </source>
</evidence>
<keyword evidence="3 8" id="KW-0813">Transport</keyword>
<comment type="subcellular location">
    <subcellularLocation>
        <location evidence="8">Cell membrane</location>
        <topology evidence="8">Multi-pass membrane protein</topology>
    </subcellularLocation>
    <subcellularLocation>
        <location evidence="1">Endomembrane system</location>
        <topology evidence="1">Multi-pass membrane protein</topology>
    </subcellularLocation>
</comment>
<comment type="caution">
    <text evidence="9">The sequence shown here is derived from an EMBL/GenBank/DDBJ whole genome shotgun (WGS) entry which is preliminary data.</text>
</comment>
<dbReference type="RefSeq" id="WP_263370157.1">
    <property type="nucleotide sequence ID" value="NZ_JAGSYD010000001.1"/>
</dbReference>
<evidence type="ECO:0000256" key="1">
    <source>
        <dbReference type="ARBA" id="ARBA00004127"/>
    </source>
</evidence>
<feature type="transmembrane region" description="Helical" evidence="8">
    <location>
        <begin position="124"/>
        <end position="146"/>
    </location>
</feature>
<dbReference type="InterPro" id="IPR011541">
    <property type="entry name" value="Ni/Co_transpt_high_affinity"/>
</dbReference>
<evidence type="ECO:0000256" key="5">
    <source>
        <dbReference type="ARBA" id="ARBA00022692"/>
    </source>
</evidence>
<keyword evidence="7 8" id="KW-0472">Membrane</keyword>
<feature type="transmembrane region" description="Helical" evidence="8">
    <location>
        <begin position="192"/>
        <end position="213"/>
    </location>
</feature>
<dbReference type="NCBIfam" id="TIGR00802">
    <property type="entry name" value="nico"/>
    <property type="match status" value="1"/>
</dbReference>
<comment type="similarity">
    <text evidence="2 8">Belongs to the NiCoT transporter (TC 2.A.52) family.</text>
</comment>
<evidence type="ECO:0000256" key="7">
    <source>
        <dbReference type="ARBA" id="ARBA00023136"/>
    </source>
</evidence>
<proteinExistence type="inferred from homology"/>
<feature type="transmembrane region" description="Helical" evidence="8">
    <location>
        <begin position="17"/>
        <end position="39"/>
    </location>
</feature>
<feature type="transmembrane region" description="Helical" evidence="8">
    <location>
        <begin position="86"/>
        <end position="112"/>
    </location>
</feature>
<organism evidence="9 10">
    <name type="scientific">Granulicella cerasi</name>
    <dbReference type="NCBI Taxonomy" id="741063"/>
    <lineage>
        <taxon>Bacteria</taxon>
        <taxon>Pseudomonadati</taxon>
        <taxon>Acidobacteriota</taxon>
        <taxon>Terriglobia</taxon>
        <taxon>Terriglobales</taxon>
        <taxon>Acidobacteriaceae</taxon>
        <taxon>Granulicella</taxon>
    </lineage>
</organism>
<reference evidence="10" key="1">
    <citation type="journal article" date="2019" name="Int. J. Syst. Evol. Microbiol.">
        <title>The Global Catalogue of Microorganisms (GCM) 10K type strain sequencing project: providing services to taxonomists for standard genome sequencing and annotation.</title>
        <authorList>
            <consortium name="The Broad Institute Genomics Platform"/>
            <consortium name="The Broad Institute Genome Sequencing Center for Infectious Disease"/>
            <person name="Wu L."/>
            <person name="Ma J."/>
        </authorList>
    </citation>
    <scope>NUCLEOTIDE SEQUENCE [LARGE SCALE GENOMIC DNA]</scope>
    <source>
        <strain evidence="10">CGMCC 1.16026</strain>
    </source>
</reference>
<dbReference type="EMBL" id="JBHSWI010000001">
    <property type="protein sequence ID" value="MFC6646495.1"/>
    <property type="molecule type" value="Genomic_DNA"/>
</dbReference>
<protein>
    <recommendedName>
        <fullName evidence="8">Nickel/cobalt efflux system</fullName>
    </recommendedName>
</protein>
<dbReference type="Pfam" id="PF03824">
    <property type="entry name" value="NicO"/>
    <property type="match status" value="1"/>
</dbReference>
<sequence length="352" mass="38117">MKIFSLRASWRSLRSRGLVLCIGLLLFNIVAWLWALAVFHGHPVLLGTAFLAYSFGLRHAVDADHIAAIDNVTRKLMQQGQQPVTVGLLFSLGHSTIVVIGSVLMASGTLLLQHRLAAFRDVGSIIGTCVSVAFLFGIAVLNLGVFRSVYASFTRVRKGAPYIEVDADALLANGGLLSRLLRPVFGMVQQSWHMYPLGVLFGLGFDTATEIGLLSISATEASRGVSLHATLVFPVLFAAGMSLVDTADNLLMIGAYGWAFVKPVRKLYYNMTLTLVSVVVAFAIGGVEAAGLLADQFHLRGSLWDLTRSLNDNLGRLGYGIIAFFVLSWLLSALIYRWNGFDDLNPADASPE</sequence>
<keyword evidence="6 8" id="KW-1133">Transmembrane helix</keyword>
<feature type="transmembrane region" description="Helical" evidence="8">
    <location>
        <begin position="225"/>
        <end position="247"/>
    </location>
</feature>
<name>A0ABW1ZAI1_9BACT</name>
<evidence type="ECO:0000256" key="8">
    <source>
        <dbReference type="RuleBase" id="RU362101"/>
    </source>
</evidence>
<dbReference type="PANTHER" id="PTHR31611">
    <property type="entry name" value="HIGH-AFFINITY NICKEL TRANSPORT PROTEIN NIC1"/>
    <property type="match status" value="1"/>
</dbReference>
<evidence type="ECO:0000313" key="9">
    <source>
        <dbReference type="EMBL" id="MFC6646495.1"/>
    </source>
</evidence>
<evidence type="ECO:0000256" key="2">
    <source>
        <dbReference type="ARBA" id="ARBA00010892"/>
    </source>
</evidence>
<gene>
    <name evidence="9" type="ORF">ACFQBQ_13040</name>
</gene>
<evidence type="ECO:0000256" key="3">
    <source>
        <dbReference type="ARBA" id="ARBA00022448"/>
    </source>
</evidence>
<keyword evidence="4" id="KW-0533">Nickel</keyword>
<dbReference type="Proteomes" id="UP001596391">
    <property type="component" value="Unassembled WGS sequence"/>
</dbReference>
<keyword evidence="5 8" id="KW-0812">Transmembrane</keyword>